<evidence type="ECO:0000256" key="2">
    <source>
        <dbReference type="ARBA" id="ARBA00023242"/>
    </source>
</evidence>
<dbReference type="SUPFAM" id="SSF48150">
    <property type="entry name" value="DNA-glycosylase"/>
    <property type="match status" value="1"/>
</dbReference>
<dbReference type="PANTHER" id="PTHR15074">
    <property type="entry name" value="METHYL-CPG-BINDING PROTEIN"/>
    <property type="match status" value="1"/>
</dbReference>
<dbReference type="InterPro" id="IPR011257">
    <property type="entry name" value="DNA_glycosylase"/>
</dbReference>
<evidence type="ECO:0000313" key="4">
    <source>
        <dbReference type="Proteomes" id="UP000078544"/>
    </source>
</evidence>
<dbReference type="OrthoDB" id="10265068at2759"/>
<keyword evidence="2" id="KW-0539">Nucleus</keyword>
<accession>A0A166UV74</accession>
<organism evidence="3 4">
    <name type="scientific">Moelleriella libera RCEF 2490</name>
    <dbReference type="NCBI Taxonomy" id="1081109"/>
    <lineage>
        <taxon>Eukaryota</taxon>
        <taxon>Fungi</taxon>
        <taxon>Dikarya</taxon>
        <taxon>Ascomycota</taxon>
        <taxon>Pezizomycotina</taxon>
        <taxon>Sordariomycetes</taxon>
        <taxon>Hypocreomycetidae</taxon>
        <taxon>Hypocreales</taxon>
        <taxon>Clavicipitaceae</taxon>
        <taxon>Moelleriella</taxon>
    </lineage>
</organism>
<dbReference type="GO" id="GO:0003677">
    <property type="term" value="F:DNA binding"/>
    <property type="evidence" value="ECO:0007669"/>
    <property type="project" value="InterPro"/>
</dbReference>
<protein>
    <submittedName>
        <fullName evidence="3">Methyl-CpG-binding domain-containing protein 4</fullName>
    </submittedName>
</protein>
<sequence>MPFVWHRVLSALNPAQFEAEPRNGRADWWFMVRVLFTGPTELMVPKRRTQMLTGVAAKLASSGIVLLQHVRGIFSRVSGPLPYEHPKVENRSYDNTLAEASPYFRSTAGKTNPEKKVKAGIVASVPFPQLFSTQFGLIQEKLAHDPFWLLIAVTFLIKTSGQVAIPAFYKVKERFPTPQQLADAGNAVELLDMIRHLGLAKNRLGFIRRYATAFLKQPPSPGVVYKVRNYDRRDPSLAVLEANQRPMASNGDPAATILEGAGADAEGWEIGHMTQGKYTLDSWRIFCRDEFLGRAEDWTGKGREPEFQPEWMRVMPHDKELRAYLRWMWMREGWEWNPETGERTVLGRELMEAVNEQRVAYDDAGGLRIVAVARDEGP</sequence>
<dbReference type="GO" id="GO:0006281">
    <property type="term" value="P:DNA repair"/>
    <property type="evidence" value="ECO:0007669"/>
    <property type="project" value="InterPro"/>
</dbReference>
<dbReference type="Gene3D" id="1.10.340.30">
    <property type="entry name" value="Hypothetical protein, domain 2"/>
    <property type="match status" value="1"/>
</dbReference>
<reference evidence="3 4" key="1">
    <citation type="journal article" date="2016" name="Genome Biol. Evol.">
        <title>Divergent and convergent evolution of fungal pathogenicity.</title>
        <authorList>
            <person name="Shang Y."/>
            <person name="Xiao G."/>
            <person name="Zheng P."/>
            <person name="Cen K."/>
            <person name="Zhan S."/>
            <person name="Wang C."/>
        </authorList>
    </citation>
    <scope>NUCLEOTIDE SEQUENCE [LARGE SCALE GENOMIC DNA]</scope>
    <source>
        <strain evidence="3 4">RCEF 2490</strain>
    </source>
</reference>
<proteinExistence type="predicted"/>
<evidence type="ECO:0000313" key="3">
    <source>
        <dbReference type="EMBL" id="OAA33004.1"/>
    </source>
</evidence>
<dbReference type="PANTHER" id="PTHR15074:SF0">
    <property type="entry name" value="METHYL-CPG-BINDING DOMAIN PROTEIN 4-LIKE PROTEIN"/>
    <property type="match status" value="1"/>
</dbReference>
<evidence type="ECO:0000256" key="1">
    <source>
        <dbReference type="ARBA" id="ARBA00004123"/>
    </source>
</evidence>
<dbReference type="EMBL" id="AZGY01000001">
    <property type="protein sequence ID" value="OAA33004.1"/>
    <property type="molecule type" value="Genomic_DNA"/>
</dbReference>
<dbReference type="AlphaFoldDB" id="A0A166UV74"/>
<comment type="caution">
    <text evidence="3">The sequence shown here is derived from an EMBL/GenBank/DDBJ whole genome shotgun (WGS) entry which is preliminary data.</text>
</comment>
<dbReference type="InterPro" id="IPR045138">
    <property type="entry name" value="MeCP2/MBD4"/>
</dbReference>
<dbReference type="GO" id="GO:0005634">
    <property type="term" value="C:nucleus"/>
    <property type="evidence" value="ECO:0007669"/>
    <property type="project" value="UniProtKB-SubCell"/>
</dbReference>
<dbReference type="GO" id="GO:0003824">
    <property type="term" value="F:catalytic activity"/>
    <property type="evidence" value="ECO:0007669"/>
    <property type="project" value="InterPro"/>
</dbReference>
<name>A0A166UV74_9HYPO</name>
<keyword evidence="4" id="KW-1185">Reference proteome</keyword>
<dbReference type="Proteomes" id="UP000078544">
    <property type="component" value="Unassembled WGS sequence"/>
</dbReference>
<dbReference type="STRING" id="1081109.A0A166UV74"/>
<comment type="subcellular location">
    <subcellularLocation>
        <location evidence="1">Nucleus</location>
    </subcellularLocation>
</comment>
<gene>
    <name evidence="3" type="ORF">AAL_00469</name>
</gene>